<dbReference type="RefSeq" id="WP_134208286.1">
    <property type="nucleotide sequence ID" value="NZ_CP038015.1"/>
</dbReference>
<evidence type="ECO:0000313" key="2">
    <source>
        <dbReference type="Proteomes" id="UP000294292"/>
    </source>
</evidence>
<reference evidence="1 2" key="1">
    <citation type="submission" date="2019-03" db="EMBL/GenBank/DDBJ databases">
        <title>Complete genome sequence of Paenisporosarcina antarctica CGMCC 1.6503T.</title>
        <authorList>
            <person name="Rong J.-C."/>
            <person name="Chi N.-Y."/>
            <person name="Zhang Q.-F."/>
        </authorList>
    </citation>
    <scope>NUCLEOTIDE SEQUENCE [LARGE SCALE GENOMIC DNA]</scope>
    <source>
        <strain evidence="1 2">CGMCC 1.6503</strain>
    </source>
</reference>
<keyword evidence="2" id="KW-1185">Reference proteome</keyword>
<name>A0A4P6ZUH3_9BACL</name>
<gene>
    <name evidence="1" type="ORF">E2636_01325</name>
</gene>
<organism evidence="1 2">
    <name type="scientific">Paenisporosarcina antarctica</name>
    <dbReference type="NCBI Taxonomy" id="417367"/>
    <lineage>
        <taxon>Bacteria</taxon>
        <taxon>Bacillati</taxon>
        <taxon>Bacillota</taxon>
        <taxon>Bacilli</taxon>
        <taxon>Bacillales</taxon>
        <taxon>Caryophanaceae</taxon>
        <taxon>Paenisporosarcina</taxon>
    </lineage>
</organism>
<sequence>MKTDVWNELPAEKREKAASLITEFSSITVSWDDGRQKKILDIFSEFTDSCQEEHNLKPHELMVIAKMLQEFALTNLIEWLPSDFEEWKNKDELMTLFFFGKEGLDSYKEKKGKAVNS</sequence>
<evidence type="ECO:0000313" key="1">
    <source>
        <dbReference type="EMBL" id="QBP39877.1"/>
    </source>
</evidence>
<accession>A0A4P6ZUH3</accession>
<dbReference type="KEGG" id="panc:E2636_01325"/>
<dbReference type="OrthoDB" id="9931811at2"/>
<protein>
    <submittedName>
        <fullName evidence="1">Uncharacterized protein</fullName>
    </submittedName>
</protein>
<dbReference type="EMBL" id="CP038015">
    <property type="protein sequence ID" value="QBP39877.1"/>
    <property type="molecule type" value="Genomic_DNA"/>
</dbReference>
<dbReference type="AlphaFoldDB" id="A0A4P6ZUH3"/>
<proteinExistence type="predicted"/>
<dbReference type="Proteomes" id="UP000294292">
    <property type="component" value="Chromosome"/>
</dbReference>